<dbReference type="PANTHER" id="PTHR35395:SF1">
    <property type="entry name" value="DUF6536 DOMAIN-CONTAINING PROTEIN"/>
    <property type="match status" value="1"/>
</dbReference>
<feature type="transmembrane region" description="Helical" evidence="2">
    <location>
        <begin position="109"/>
        <end position="134"/>
    </location>
</feature>
<feature type="transmembrane region" description="Helical" evidence="2">
    <location>
        <begin position="451"/>
        <end position="472"/>
    </location>
</feature>
<dbReference type="GeneID" id="81366701"/>
<organism evidence="4 5">
    <name type="scientific">Penicillium cosmopolitanum</name>
    <dbReference type="NCBI Taxonomy" id="1131564"/>
    <lineage>
        <taxon>Eukaryota</taxon>
        <taxon>Fungi</taxon>
        <taxon>Dikarya</taxon>
        <taxon>Ascomycota</taxon>
        <taxon>Pezizomycotina</taxon>
        <taxon>Eurotiomycetes</taxon>
        <taxon>Eurotiomycetidae</taxon>
        <taxon>Eurotiales</taxon>
        <taxon>Aspergillaceae</taxon>
        <taxon>Penicillium</taxon>
    </lineage>
</organism>
<feature type="region of interest" description="Disordered" evidence="1">
    <location>
        <begin position="68"/>
        <end position="99"/>
    </location>
</feature>
<keyword evidence="2" id="KW-0812">Transmembrane</keyword>
<keyword evidence="2" id="KW-0472">Membrane</keyword>
<feature type="domain" description="DUF6536" evidence="3">
    <location>
        <begin position="105"/>
        <end position="261"/>
    </location>
</feature>
<feature type="transmembrane region" description="Helical" evidence="2">
    <location>
        <begin position="689"/>
        <end position="711"/>
    </location>
</feature>
<keyword evidence="5" id="KW-1185">Reference proteome</keyword>
<evidence type="ECO:0000256" key="1">
    <source>
        <dbReference type="SAM" id="MobiDB-lite"/>
    </source>
</evidence>
<evidence type="ECO:0000313" key="5">
    <source>
        <dbReference type="Proteomes" id="UP001147747"/>
    </source>
</evidence>
<dbReference type="Pfam" id="PF20163">
    <property type="entry name" value="DUF6536"/>
    <property type="match status" value="1"/>
</dbReference>
<evidence type="ECO:0000313" key="4">
    <source>
        <dbReference type="EMBL" id="KAJ5403213.1"/>
    </source>
</evidence>
<comment type="caution">
    <text evidence="4">The sequence shown here is derived from an EMBL/GenBank/DDBJ whole genome shotgun (WGS) entry which is preliminary data.</text>
</comment>
<reference evidence="4" key="1">
    <citation type="submission" date="2022-12" db="EMBL/GenBank/DDBJ databases">
        <authorList>
            <person name="Petersen C."/>
        </authorList>
    </citation>
    <scope>NUCLEOTIDE SEQUENCE</scope>
    <source>
        <strain evidence="4">IBT 29677</strain>
    </source>
</reference>
<proteinExistence type="predicted"/>
<dbReference type="PANTHER" id="PTHR35395">
    <property type="entry name" value="DUF6536 DOMAIN-CONTAINING PROTEIN"/>
    <property type="match status" value="1"/>
</dbReference>
<evidence type="ECO:0000259" key="3">
    <source>
        <dbReference type="Pfam" id="PF20163"/>
    </source>
</evidence>
<dbReference type="RefSeq" id="XP_056490455.1">
    <property type="nucleotide sequence ID" value="XM_056627721.1"/>
</dbReference>
<feature type="transmembrane region" description="Helical" evidence="2">
    <location>
        <begin position="552"/>
        <end position="572"/>
    </location>
</feature>
<feature type="transmembrane region" description="Helical" evidence="2">
    <location>
        <begin position="731"/>
        <end position="752"/>
    </location>
</feature>
<protein>
    <recommendedName>
        <fullName evidence="3">DUF6536 domain-containing protein</fullName>
    </recommendedName>
</protein>
<name>A0A9X0BB41_9EURO</name>
<gene>
    <name evidence="4" type="ORF">N7509_003084</name>
</gene>
<keyword evidence="2" id="KW-1133">Transmembrane helix</keyword>
<dbReference type="AlphaFoldDB" id="A0A9X0BB41"/>
<reference evidence="4" key="2">
    <citation type="journal article" date="2023" name="IMA Fungus">
        <title>Comparative genomic study of the Penicillium genus elucidates a diverse pangenome and 15 lateral gene transfer events.</title>
        <authorList>
            <person name="Petersen C."/>
            <person name="Sorensen T."/>
            <person name="Nielsen M.R."/>
            <person name="Sondergaard T.E."/>
            <person name="Sorensen J.L."/>
            <person name="Fitzpatrick D.A."/>
            <person name="Frisvad J.C."/>
            <person name="Nielsen K.L."/>
        </authorList>
    </citation>
    <scope>NUCLEOTIDE SEQUENCE</scope>
    <source>
        <strain evidence="4">IBT 29677</strain>
    </source>
</reference>
<accession>A0A9X0BB41</accession>
<dbReference type="Proteomes" id="UP001147747">
    <property type="component" value="Unassembled WGS sequence"/>
</dbReference>
<dbReference type="EMBL" id="JAPZBU010000005">
    <property type="protein sequence ID" value="KAJ5403213.1"/>
    <property type="molecule type" value="Genomic_DNA"/>
</dbReference>
<sequence length="833" mass="90853">MGNYGVDQNGDQVELVGVPSLRSQPSAFSLSSSLTSFSDFARQSTFASKSSLKKRPPDEDVTFLEIDSGAAGDEQSSHRKGNQEPEDVENSSSSSTSPIRQKAQWIDGVYMCAKAGTIVFLLNLIFIAVAAGLASRFPDNPAFASSAVIYRGSCGVCKRWDTALHLIINVLSTCILAASNYCMQTLVAPTREEVDAHHAEWKWLDIGSASVNNLFAIEKSRLGLWLVLLFTATPFHLMYNSMVFESLSTNQFGVVVGPKDLNSSNVHDLTTPALERCFSSPARGGIYYYTDPNLDDLTIKSSTFTSQMRWPAFVEEIANENYDRISASECSAKVKTTATGIRGIVALASNLTVSLGGDSAILMTRVDNTDIQTSSTYFYGGNLEANLYANQTVYKGSNATCLSYNAVNSDFFDETTGEVMRNRFGTTVMPIEECLVIRTEEHCQLLYSPPICLTIMLAAFAKIAAMFLAAHIGRSRSPPLLTVGDAVASFMEKPDPTTKGLCWIAGADVRKGSWAKVTKAGFQAVLQNEQSDPITYRRLKKRNFWGRAASGWRWLATLFMCFVCIIVGSFLFSISLSAGMYGGTSWISANTFKNWFSSDVDMSDENIIGGNSMGLTMLASVVIANTPQLAITISYYCYNAVLTSMLAAAEYSSYGASSKALRVTWPVRGSQQRSTYWLSIPYKYGVPILVLYMILHWLVSQSIFYLLLITYDPANEPVPGNEISSLGYSSSPIFLSIIVGSIMVLVLIVLAFRKFKSTVPVTGSTSVAISAACHLPRDEVGETAVLGLVKWGETTMSPAWAMESFGGIDDGQKGHCSFTSLETKNPTLMKLYA</sequence>
<dbReference type="InterPro" id="IPR046623">
    <property type="entry name" value="DUF6536"/>
</dbReference>
<feature type="transmembrane region" description="Helical" evidence="2">
    <location>
        <begin position="222"/>
        <end position="239"/>
    </location>
</feature>
<evidence type="ECO:0000256" key="2">
    <source>
        <dbReference type="SAM" id="Phobius"/>
    </source>
</evidence>
<dbReference type="OrthoDB" id="5429634at2759"/>